<dbReference type="InterPro" id="IPR018490">
    <property type="entry name" value="cNMP-bd_dom_sf"/>
</dbReference>
<dbReference type="SUPFAM" id="SSF81324">
    <property type="entry name" value="Voltage-gated potassium channels"/>
    <property type="match status" value="1"/>
</dbReference>
<feature type="transmembrane region" description="Helical" evidence="9">
    <location>
        <begin position="155"/>
        <end position="176"/>
    </location>
</feature>
<dbReference type="Pfam" id="PF00027">
    <property type="entry name" value="cNMP_binding"/>
    <property type="match status" value="1"/>
</dbReference>
<dbReference type="GO" id="GO:0005249">
    <property type="term" value="F:voltage-gated potassium channel activity"/>
    <property type="evidence" value="ECO:0007669"/>
    <property type="project" value="InterPro"/>
</dbReference>
<evidence type="ECO:0000256" key="4">
    <source>
        <dbReference type="ARBA" id="ARBA00022989"/>
    </source>
</evidence>
<evidence type="ECO:0000256" key="8">
    <source>
        <dbReference type="ARBA" id="ARBA00023303"/>
    </source>
</evidence>
<dbReference type="InterPro" id="IPR005821">
    <property type="entry name" value="Ion_trans_dom"/>
</dbReference>
<organism evidence="11">
    <name type="scientific">Trichodesmium erythraeum (strain IMS101)</name>
    <dbReference type="NCBI Taxonomy" id="203124"/>
    <lineage>
        <taxon>Bacteria</taxon>
        <taxon>Bacillati</taxon>
        <taxon>Cyanobacteriota</taxon>
        <taxon>Cyanophyceae</taxon>
        <taxon>Oscillatoriophycideae</taxon>
        <taxon>Oscillatoriales</taxon>
        <taxon>Microcoleaceae</taxon>
        <taxon>Trichodesmium</taxon>
    </lineage>
</organism>
<gene>
    <name evidence="11" type="ordered locus">Tery_4944</name>
</gene>
<dbReference type="CDD" id="cd00038">
    <property type="entry name" value="CAP_ED"/>
    <property type="match status" value="1"/>
</dbReference>
<evidence type="ECO:0000256" key="9">
    <source>
        <dbReference type="SAM" id="Phobius"/>
    </source>
</evidence>
<keyword evidence="6 9" id="KW-0472">Membrane</keyword>
<keyword evidence="7" id="KW-1071">Ligand-gated ion channel</keyword>
<name>Q10V66_TRIEI</name>
<dbReference type="eggNOG" id="COG0664">
    <property type="taxonomic scope" value="Bacteria"/>
</dbReference>
<dbReference type="Gene3D" id="1.10.287.630">
    <property type="entry name" value="Helix hairpin bin"/>
    <property type="match status" value="1"/>
</dbReference>
<dbReference type="InterPro" id="IPR000595">
    <property type="entry name" value="cNMP-bd_dom"/>
</dbReference>
<dbReference type="AlphaFoldDB" id="Q10V66"/>
<dbReference type="PROSITE" id="PS50042">
    <property type="entry name" value="CNMP_BINDING_3"/>
    <property type="match status" value="1"/>
</dbReference>
<evidence type="ECO:0000256" key="7">
    <source>
        <dbReference type="ARBA" id="ARBA00023286"/>
    </source>
</evidence>
<dbReference type="KEGG" id="ter:Tery_4944"/>
<dbReference type="PROSITE" id="PS00889">
    <property type="entry name" value="CNMP_BINDING_2"/>
    <property type="match status" value="1"/>
</dbReference>
<evidence type="ECO:0000259" key="10">
    <source>
        <dbReference type="PROSITE" id="PS50042"/>
    </source>
</evidence>
<evidence type="ECO:0000256" key="2">
    <source>
        <dbReference type="ARBA" id="ARBA00022448"/>
    </source>
</evidence>
<dbReference type="TCDB" id="1.A.1.5.16">
    <property type="family name" value="the voltage-gated ion channel (vic) superfamily"/>
</dbReference>
<dbReference type="PANTHER" id="PTHR45638">
    <property type="entry name" value="CYCLIC NUCLEOTIDE-GATED CATION CHANNEL SUBUNIT A"/>
    <property type="match status" value="1"/>
</dbReference>
<keyword evidence="5" id="KW-0406">Ion transport</keyword>
<feature type="transmembrane region" description="Helical" evidence="9">
    <location>
        <begin position="227"/>
        <end position="245"/>
    </location>
</feature>
<dbReference type="SUPFAM" id="SSF51206">
    <property type="entry name" value="cAMP-binding domain-like"/>
    <property type="match status" value="1"/>
</dbReference>
<dbReference type="PRINTS" id="PR01463">
    <property type="entry name" value="EAGCHANLFMLY"/>
</dbReference>
<dbReference type="Gene3D" id="2.60.120.10">
    <property type="entry name" value="Jelly Rolls"/>
    <property type="match status" value="1"/>
</dbReference>
<dbReference type="STRING" id="203124.Tery_4944"/>
<evidence type="ECO:0000256" key="5">
    <source>
        <dbReference type="ARBA" id="ARBA00023065"/>
    </source>
</evidence>
<feature type="domain" description="Cyclic nucleotide-binding" evidence="10">
    <location>
        <begin position="330"/>
        <end position="430"/>
    </location>
</feature>
<dbReference type="InterPro" id="IPR014710">
    <property type="entry name" value="RmlC-like_jellyroll"/>
</dbReference>
<dbReference type="InterPro" id="IPR018488">
    <property type="entry name" value="cNMP-bd_CS"/>
</dbReference>
<dbReference type="InterPro" id="IPR050866">
    <property type="entry name" value="CNG_cation_channel"/>
</dbReference>
<protein>
    <submittedName>
        <fullName evidence="11">Cyclic nucleotide-binding protein</fullName>
    </submittedName>
</protein>
<dbReference type="InterPro" id="IPR003938">
    <property type="entry name" value="K_chnl_volt-dep_EAG/ELK/ERG"/>
</dbReference>
<feature type="transmembrane region" description="Helical" evidence="9">
    <location>
        <begin position="44"/>
        <end position="65"/>
    </location>
</feature>
<keyword evidence="8" id="KW-0407">Ion channel</keyword>
<keyword evidence="4 9" id="KW-1133">Transmembrane helix</keyword>
<dbReference type="GO" id="GO:0005221">
    <property type="term" value="F:intracellularly cyclic nucleotide-activated monoatomic cation channel activity"/>
    <property type="evidence" value="ECO:0007669"/>
    <property type="project" value="InterPro"/>
</dbReference>
<reference evidence="11" key="1">
    <citation type="submission" date="2006-06" db="EMBL/GenBank/DDBJ databases">
        <title>Complete sequence of Trichodesmium erythraeum IMS101.</title>
        <authorList>
            <consortium name="US DOE Joint Genome Institute"/>
            <person name="Copeland A."/>
            <person name="Lucas S."/>
            <person name="Lapidus A."/>
            <person name="Barry K."/>
            <person name="Detter J.C."/>
            <person name="Glavina del Rio T."/>
            <person name="Hammon N."/>
            <person name="Israni S."/>
            <person name="Dalin E."/>
            <person name="Tice H."/>
            <person name="Pitluck S."/>
            <person name="Kiss H."/>
            <person name="Munk A.C."/>
            <person name="Brettin T."/>
            <person name="Bruce D."/>
            <person name="Han C."/>
            <person name="Tapia R."/>
            <person name="Gilna P."/>
            <person name="Schmutz J."/>
            <person name="Larimer F."/>
            <person name="Land M."/>
            <person name="Hauser L."/>
            <person name="Kyrpides N."/>
            <person name="Kim E."/>
            <person name="Richardson P."/>
        </authorList>
    </citation>
    <scope>NUCLEOTIDE SEQUENCE [LARGE SCALE GENOMIC DNA]</scope>
    <source>
        <strain evidence="11">IMS101</strain>
    </source>
</reference>
<dbReference type="EMBL" id="CP000393">
    <property type="protein sequence ID" value="ABG53858.1"/>
    <property type="molecule type" value="Genomic_DNA"/>
</dbReference>
<dbReference type="GO" id="GO:0044877">
    <property type="term" value="F:protein-containing complex binding"/>
    <property type="evidence" value="ECO:0007669"/>
    <property type="project" value="TreeGrafter"/>
</dbReference>
<sequence length="454" mass="53689">MTILKIPIFAPDSKFIRLWEILIVFITVYNAFLIPFRISFEKRFYGIWILLDLIGDVILIADIFLRFHLGYFEHGEYVEDKKKIAQRYFYKLLRRHLIASFPGDLIARILLPNSLFIIGLCRCPRLLRLPQFYRIFNRWETNINIEPTLIRMCKLIIFIALITHWVACGWFLIGSWESNFGESWLINKSLKSVGTRTQYINCLYWAITTLTTVGYGDITPTTEIEIIFTLMVMFLGISMYAYTIGNVSSLISNLDAAQARYREKLHQIKTYMRENKISPKLQKKIRDYYQYKWIENRDIRDYYIVEELPHPLKTKLALQLHKEVIEKVPIFQGSTSHFVEEIVIALKPEIVPPNEYIIREGNLGNEMYFIKRGLVQVFSEKTGSIYRTMEAGTFFGEISLVYEKRRTASIITLTYCELFILYKNDFKKVLEHYPDFAAHVKKIAKERYKLENKE</sequence>
<evidence type="ECO:0000313" key="11">
    <source>
        <dbReference type="EMBL" id="ABG53858.1"/>
    </source>
</evidence>
<feature type="transmembrane region" description="Helical" evidence="9">
    <location>
        <begin position="21"/>
        <end position="38"/>
    </location>
</feature>
<dbReference type="SMART" id="SM00100">
    <property type="entry name" value="cNMP"/>
    <property type="match status" value="1"/>
</dbReference>
<proteinExistence type="predicted"/>
<comment type="subcellular location">
    <subcellularLocation>
        <location evidence="1">Membrane</location>
        <topology evidence="1">Multi-pass membrane protein</topology>
    </subcellularLocation>
</comment>
<accession>Q10V66</accession>
<dbReference type="PROSITE" id="PS00888">
    <property type="entry name" value="CNMP_BINDING_1"/>
    <property type="match status" value="1"/>
</dbReference>
<dbReference type="GO" id="GO:0016020">
    <property type="term" value="C:membrane"/>
    <property type="evidence" value="ECO:0007669"/>
    <property type="project" value="UniProtKB-SubCell"/>
</dbReference>
<dbReference type="HOGENOM" id="CLU_005746_14_1_3"/>
<evidence type="ECO:0000256" key="1">
    <source>
        <dbReference type="ARBA" id="ARBA00004141"/>
    </source>
</evidence>
<dbReference type="Pfam" id="PF00520">
    <property type="entry name" value="Ion_trans"/>
    <property type="match status" value="1"/>
</dbReference>
<keyword evidence="3 9" id="KW-0812">Transmembrane</keyword>
<dbReference type="PANTHER" id="PTHR45638:SF11">
    <property type="entry name" value="CYCLIC NUCLEOTIDE-GATED CATION CHANNEL SUBUNIT A"/>
    <property type="match status" value="1"/>
</dbReference>
<dbReference type="RefSeq" id="WP_011614153.1">
    <property type="nucleotide sequence ID" value="NC_008312.1"/>
</dbReference>
<dbReference type="FunFam" id="2.60.120.10:FF:000057">
    <property type="entry name" value="Cyclic nucleotide-binding domain protein"/>
    <property type="match status" value="1"/>
</dbReference>
<dbReference type="Gene3D" id="1.10.287.70">
    <property type="match status" value="1"/>
</dbReference>
<evidence type="ECO:0000256" key="6">
    <source>
        <dbReference type="ARBA" id="ARBA00023136"/>
    </source>
</evidence>
<feature type="transmembrane region" description="Helical" evidence="9">
    <location>
        <begin position="196"/>
        <end position="215"/>
    </location>
</feature>
<evidence type="ECO:0000256" key="3">
    <source>
        <dbReference type="ARBA" id="ARBA00022692"/>
    </source>
</evidence>
<dbReference type="FunFam" id="1.10.287.70:FF:000123">
    <property type="entry name" value="Potassium channel KAT3"/>
    <property type="match status" value="1"/>
</dbReference>
<dbReference type="FunFam" id="1.10.287.630:FF:000001">
    <property type="entry name" value="Cyclic nucleotide-gated channel alpha 3"/>
    <property type="match status" value="1"/>
</dbReference>
<keyword evidence="2" id="KW-0813">Transport</keyword>